<evidence type="ECO:0000256" key="3">
    <source>
        <dbReference type="ARBA" id="ARBA00023110"/>
    </source>
</evidence>
<dbReference type="PANTHER" id="PTHR11071:SF561">
    <property type="entry name" value="PEPTIDYL-PROLYL CIS-TRANS ISOMERASE D-RELATED"/>
    <property type="match status" value="1"/>
</dbReference>
<dbReference type="InterPro" id="IPR002130">
    <property type="entry name" value="Cyclophilin-type_PPIase_dom"/>
</dbReference>
<evidence type="ECO:0000256" key="2">
    <source>
        <dbReference type="ARBA" id="ARBA00007365"/>
    </source>
</evidence>
<gene>
    <name evidence="9" type="ORF">HannXRQ_Chr08g0222331</name>
    <name evidence="8" type="ORF">HanXRQr2_Chr08g0334281</name>
</gene>
<feature type="transmembrane region" description="Helical" evidence="6">
    <location>
        <begin position="12"/>
        <end position="33"/>
    </location>
</feature>
<evidence type="ECO:0000313" key="10">
    <source>
        <dbReference type="Proteomes" id="UP000215914"/>
    </source>
</evidence>
<dbReference type="Pfam" id="PF00160">
    <property type="entry name" value="Pro_isomerase"/>
    <property type="match status" value="1"/>
</dbReference>
<dbReference type="EMBL" id="CM007897">
    <property type="protein sequence ID" value="OTG18366.1"/>
    <property type="molecule type" value="Genomic_DNA"/>
</dbReference>
<dbReference type="Gramene" id="mRNA:HanXRQr2_Chr08g0334281">
    <property type="protein sequence ID" value="mRNA:HanXRQr2_Chr08g0334281"/>
    <property type="gene ID" value="HanXRQr2_Chr08g0334281"/>
</dbReference>
<dbReference type="PROSITE" id="PS00170">
    <property type="entry name" value="CSA_PPIASE_1"/>
    <property type="match status" value="1"/>
</dbReference>
<dbReference type="GO" id="GO:0016018">
    <property type="term" value="F:cyclosporin A binding"/>
    <property type="evidence" value="ECO:0000318"/>
    <property type="project" value="GO_Central"/>
</dbReference>
<comment type="catalytic activity">
    <reaction evidence="1 5">
        <text>[protein]-peptidylproline (omega=180) = [protein]-peptidylproline (omega=0)</text>
        <dbReference type="Rhea" id="RHEA:16237"/>
        <dbReference type="Rhea" id="RHEA-COMP:10747"/>
        <dbReference type="Rhea" id="RHEA-COMP:10748"/>
        <dbReference type="ChEBI" id="CHEBI:83833"/>
        <dbReference type="ChEBI" id="CHEBI:83834"/>
        <dbReference type="EC" id="5.2.1.8"/>
    </reaction>
</comment>
<sequence length="281" mass="31146">MNFFFRNLNQFFYFYFYFSKIGCSYGRTVLIFINDPSEKDSTTVEPKPQICRRTMPPRSKITPAVVLWALLLFGTLVIVLNRISDSGIASDQKSQLNRKVKGSGGEHDEVTHKVYFDVEIDGKPMGRIVMGLYGKTVPKTVENFRALCTGEKGIGKSGKPLHYKGSKFHRIIPSFMIQGGDFTRGDGRGGESIYGEKFADENFELKHTEPGVLSMANAGPDTNGSQFFITTVITNWLDGRHVVFGKVVSGMDVVHKIEGEGRQSGTPKTSVVVVDSGELPL</sequence>
<dbReference type="PANTHER" id="PTHR11071">
    <property type="entry name" value="PEPTIDYL-PROLYL CIS-TRANS ISOMERASE"/>
    <property type="match status" value="1"/>
</dbReference>
<keyword evidence="6" id="KW-1133">Transmembrane helix</keyword>
<name>A0A251U693_HELAN</name>
<keyword evidence="3 5" id="KW-0697">Rotamase</keyword>
<dbReference type="PROSITE" id="PS50072">
    <property type="entry name" value="CSA_PPIASE_2"/>
    <property type="match status" value="1"/>
</dbReference>
<feature type="domain" description="PPIase cyclophilin-type" evidence="7">
    <location>
        <begin position="115"/>
        <end position="278"/>
    </location>
</feature>
<dbReference type="InParanoid" id="A0A251U693"/>
<feature type="transmembrane region" description="Helical" evidence="6">
    <location>
        <begin position="65"/>
        <end position="83"/>
    </location>
</feature>
<evidence type="ECO:0000256" key="6">
    <source>
        <dbReference type="SAM" id="Phobius"/>
    </source>
</evidence>
<accession>A0A251U693</accession>
<reference evidence="8 10" key="1">
    <citation type="journal article" date="2017" name="Nature">
        <title>The sunflower genome provides insights into oil metabolism, flowering and Asterid evolution.</title>
        <authorList>
            <person name="Badouin H."/>
            <person name="Gouzy J."/>
            <person name="Grassa C.J."/>
            <person name="Murat F."/>
            <person name="Staton S.E."/>
            <person name="Cottret L."/>
            <person name="Lelandais-Briere C."/>
            <person name="Owens G.L."/>
            <person name="Carrere S."/>
            <person name="Mayjonade B."/>
            <person name="Legrand L."/>
            <person name="Gill N."/>
            <person name="Kane N.C."/>
            <person name="Bowers J.E."/>
            <person name="Hubner S."/>
            <person name="Bellec A."/>
            <person name="Berard A."/>
            <person name="Berges H."/>
            <person name="Blanchet N."/>
            <person name="Boniface M.C."/>
            <person name="Brunel D."/>
            <person name="Catrice O."/>
            <person name="Chaidir N."/>
            <person name="Claudel C."/>
            <person name="Donnadieu C."/>
            <person name="Faraut T."/>
            <person name="Fievet G."/>
            <person name="Helmstetter N."/>
            <person name="King M."/>
            <person name="Knapp S.J."/>
            <person name="Lai Z."/>
            <person name="Le Paslier M.C."/>
            <person name="Lippi Y."/>
            <person name="Lorenzon L."/>
            <person name="Mandel J.R."/>
            <person name="Marage G."/>
            <person name="Marchand G."/>
            <person name="Marquand E."/>
            <person name="Bret-Mestries E."/>
            <person name="Morien E."/>
            <person name="Nambeesan S."/>
            <person name="Nguyen T."/>
            <person name="Pegot-Espagnet P."/>
            <person name="Pouilly N."/>
            <person name="Raftis F."/>
            <person name="Sallet E."/>
            <person name="Schiex T."/>
            <person name="Thomas J."/>
            <person name="Vandecasteele C."/>
            <person name="Vares D."/>
            <person name="Vear F."/>
            <person name="Vautrin S."/>
            <person name="Crespi M."/>
            <person name="Mangin B."/>
            <person name="Burke J.M."/>
            <person name="Salse J."/>
            <person name="Munos S."/>
            <person name="Vincourt P."/>
            <person name="Rieseberg L.H."/>
            <person name="Langlade N.B."/>
        </authorList>
    </citation>
    <scope>NUCLEOTIDE SEQUENCE [LARGE SCALE GENOMIC DNA]</scope>
    <source>
        <strain evidence="10">cv. SF193</strain>
        <tissue evidence="8">Leaves</tissue>
    </source>
</reference>
<evidence type="ECO:0000256" key="1">
    <source>
        <dbReference type="ARBA" id="ARBA00000971"/>
    </source>
</evidence>
<keyword evidence="10" id="KW-1185">Reference proteome</keyword>
<evidence type="ECO:0000256" key="5">
    <source>
        <dbReference type="RuleBase" id="RU363019"/>
    </source>
</evidence>
<dbReference type="OMA" id="PENTKCA"/>
<comment type="similarity">
    <text evidence="2 5">Belongs to the cyclophilin-type PPIase family.</text>
</comment>
<evidence type="ECO:0000259" key="7">
    <source>
        <dbReference type="PROSITE" id="PS50072"/>
    </source>
</evidence>
<dbReference type="EC" id="5.2.1.8" evidence="5"/>
<dbReference type="STRING" id="4232.A0A251U693"/>
<dbReference type="InterPro" id="IPR029000">
    <property type="entry name" value="Cyclophilin-like_dom_sf"/>
</dbReference>
<dbReference type="PRINTS" id="PR00153">
    <property type="entry name" value="CSAPPISMRASE"/>
</dbReference>
<dbReference type="Gene3D" id="2.40.100.10">
    <property type="entry name" value="Cyclophilin-like"/>
    <property type="match status" value="1"/>
</dbReference>
<dbReference type="FunFam" id="2.40.100.10:FF:000002">
    <property type="entry name" value="Peptidyl-prolyl cis-trans isomerase"/>
    <property type="match status" value="1"/>
</dbReference>
<evidence type="ECO:0000313" key="8">
    <source>
        <dbReference type="EMBL" id="KAF5794970.1"/>
    </source>
</evidence>
<reference evidence="9" key="2">
    <citation type="submission" date="2017-02" db="EMBL/GenBank/DDBJ databases">
        <title>Sunflower complete genome.</title>
        <authorList>
            <person name="Langlade N."/>
            <person name="Munos S."/>
        </authorList>
    </citation>
    <scope>NUCLEOTIDE SEQUENCE [LARGE SCALE GENOMIC DNA]</scope>
    <source>
        <tissue evidence="9">Leaves</tissue>
    </source>
</reference>
<evidence type="ECO:0000313" key="9">
    <source>
        <dbReference type="EMBL" id="OTG18366.1"/>
    </source>
</evidence>
<evidence type="ECO:0000256" key="4">
    <source>
        <dbReference type="ARBA" id="ARBA00023235"/>
    </source>
</evidence>
<organism evidence="9 10">
    <name type="scientific">Helianthus annuus</name>
    <name type="common">Common sunflower</name>
    <dbReference type="NCBI Taxonomy" id="4232"/>
    <lineage>
        <taxon>Eukaryota</taxon>
        <taxon>Viridiplantae</taxon>
        <taxon>Streptophyta</taxon>
        <taxon>Embryophyta</taxon>
        <taxon>Tracheophyta</taxon>
        <taxon>Spermatophyta</taxon>
        <taxon>Magnoliopsida</taxon>
        <taxon>eudicotyledons</taxon>
        <taxon>Gunneridae</taxon>
        <taxon>Pentapetalae</taxon>
        <taxon>asterids</taxon>
        <taxon>campanulids</taxon>
        <taxon>Asterales</taxon>
        <taxon>Asteraceae</taxon>
        <taxon>Asteroideae</taxon>
        <taxon>Heliantheae alliance</taxon>
        <taxon>Heliantheae</taxon>
        <taxon>Helianthus</taxon>
    </lineage>
</organism>
<comment type="function">
    <text evidence="5">PPIases accelerate the folding of proteins. It catalyzes the cis-trans isomerization of proline imidic peptide bonds in oligopeptides.</text>
</comment>
<protein>
    <recommendedName>
        <fullName evidence="5">Peptidyl-prolyl cis-trans isomerase</fullName>
        <shortName evidence="5">PPIase</shortName>
        <ecNumber evidence="5">5.2.1.8</ecNumber>
    </recommendedName>
</protein>
<reference evidence="8" key="3">
    <citation type="submission" date="2020-06" db="EMBL/GenBank/DDBJ databases">
        <title>Helianthus annuus Genome sequencing and assembly Release 2.</title>
        <authorList>
            <person name="Gouzy J."/>
            <person name="Langlade N."/>
            <person name="Munos S."/>
        </authorList>
    </citation>
    <scope>NUCLEOTIDE SEQUENCE</scope>
    <source>
        <tissue evidence="8">Leaves</tissue>
    </source>
</reference>
<dbReference type="CDD" id="cd01926">
    <property type="entry name" value="cyclophilin_ABH_like"/>
    <property type="match status" value="1"/>
</dbReference>
<dbReference type="SUPFAM" id="SSF50891">
    <property type="entry name" value="Cyclophilin-like"/>
    <property type="match status" value="1"/>
</dbReference>
<dbReference type="Proteomes" id="UP000215914">
    <property type="component" value="Chromosome 8"/>
</dbReference>
<keyword evidence="6" id="KW-0472">Membrane</keyword>
<dbReference type="GO" id="GO:0005737">
    <property type="term" value="C:cytoplasm"/>
    <property type="evidence" value="ECO:0000318"/>
    <property type="project" value="GO_Central"/>
</dbReference>
<dbReference type="InterPro" id="IPR020892">
    <property type="entry name" value="Cyclophilin-type_PPIase_CS"/>
</dbReference>
<dbReference type="EMBL" id="MNCJ02000323">
    <property type="protein sequence ID" value="KAF5794970.1"/>
    <property type="molecule type" value="Genomic_DNA"/>
</dbReference>
<keyword evidence="4 5" id="KW-0413">Isomerase</keyword>
<dbReference type="AlphaFoldDB" id="A0A251U693"/>
<proteinExistence type="inferred from homology"/>
<dbReference type="GO" id="GO:0006457">
    <property type="term" value="P:protein folding"/>
    <property type="evidence" value="ECO:0000318"/>
    <property type="project" value="GO_Central"/>
</dbReference>
<dbReference type="GO" id="GO:0003755">
    <property type="term" value="F:peptidyl-prolyl cis-trans isomerase activity"/>
    <property type="evidence" value="ECO:0000318"/>
    <property type="project" value="GO_Central"/>
</dbReference>
<keyword evidence="6" id="KW-0812">Transmembrane</keyword>